<feature type="region of interest" description="Disordered" evidence="1">
    <location>
        <begin position="45"/>
        <end position="76"/>
    </location>
</feature>
<evidence type="ECO:0000313" key="4">
    <source>
        <dbReference type="Proteomes" id="UP000051015"/>
    </source>
</evidence>
<dbReference type="EMBL" id="AYZD01000017">
    <property type="protein sequence ID" value="KRM96142.1"/>
    <property type="molecule type" value="Genomic_DNA"/>
</dbReference>
<dbReference type="InterPro" id="IPR027994">
    <property type="entry name" value="WxL_dom"/>
</dbReference>
<dbReference type="STRING" id="1423725.FC19_GL001215"/>
<comment type="caution">
    <text evidence="3">The sequence shown here is derived from an EMBL/GenBank/DDBJ whole genome shotgun (WGS) entry which is preliminary data.</text>
</comment>
<dbReference type="RefSeq" id="WP_057876202.1">
    <property type="nucleotide sequence ID" value="NZ_AYZD01000017.1"/>
</dbReference>
<feature type="compositionally biased region" description="Polar residues" evidence="1">
    <location>
        <begin position="49"/>
        <end position="76"/>
    </location>
</feature>
<sequence length="234" mass="25663">MKKSNMVILAWLTLLFYLSINLATGRADSISPTLNSEANFTVYPGDTTDAGSVQQKSTQPASKYSNIPQKRSSNTGSLKLNAVPNLNFGKISLNTIYNGARIHLYRGDSRKNNPLTVADYRGYSETQRGWSVNAIITPLVNGPFSIAPTVTLRLRSDNKYYKTAGSVTLTTKTTTPVLTSLELPTHGVKSVTILAGNSSTLNFNSLTRKQRNNFQPGKYHGRIIWTLNNTASND</sequence>
<accession>A0A0R2CWA0</accession>
<name>A0A0R2CWA0_9LACO</name>
<keyword evidence="4" id="KW-1185">Reference proteome</keyword>
<dbReference type="PATRIC" id="fig|1423725.3.peg.1253"/>
<protein>
    <recommendedName>
        <fullName evidence="2">WxL domain-containing protein</fullName>
    </recommendedName>
</protein>
<proteinExistence type="predicted"/>
<reference evidence="3 4" key="1">
    <citation type="journal article" date="2015" name="Genome Announc.">
        <title>Expanding the biotechnology potential of lactobacilli through comparative genomics of 213 strains and associated genera.</title>
        <authorList>
            <person name="Sun Z."/>
            <person name="Harris H.M."/>
            <person name="McCann A."/>
            <person name="Guo C."/>
            <person name="Argimon S."/>
            <person name="Zhang W."/>
            <person name="Yang X."/>
            <person name="Jeffery I.B."/>
            <person name="Cooney J.C."/>
            <person name="Kagawa T.F."/>
            <person name="Liu W."/>
            <person name="Song Y."/>
            <person name="Salvetti E."/>
            <person name="Wrobel A."/>
            <person name="Rasinkangas P."/>
            <person name="Parkhill J."/>
            <person name="Rea M.C."/>
            <person name="O'Sullivan O."/>
            <person name="Ritari J."/>
            <person name="Douillard F.P."/>
            <person name="Paul Ross R."/>
            <person name="Yang R."/>
            <person name="Briner A.E."/>
            <person name="Felis G.E."/>
            <person name="de Vos W.M."/>
            <person name="Barrangou R."/>
            <person name="Klaenhammer T.R."/>
            <person name="Caufield P.W."/>
            <person name="Cui Y."/>
            <person name="Zhang H."/>
            <person name="O'Toole P.W."/>
        </authorList>
    </citation>
    <scope>NUCLEOTIDE SEQUENCE [LARGE SCALE GENOMIC DNA]</scope>
    <source>
        <strain evidence="3 4">DSM 21051</strain>
    </source>
</reference>
<dbReference type="Pfam" id="PF13731">
    <property type="entry name" value="WxL"/>
    <property type="match status" value="1"/>
</dbReference>
<dbReference type="Proteomes" id="UP000051015">
    <property type="component" value="Unassembled WGS sequence"/>
</dbReference>
<dbReference type="AlphaFoldDB" id="A0A0R2CWA0"/>
<gene>
    <name evidence="3" type="ORF">FC19_GL001215</name>
</gene>
<organism evidence="3 4">
    <name type="scientific">Liquorilactobacillus aquaticus DSM 21051</name>
    <dbReference type="NCBI Taxonomy" id="1423725"/>
    <lineage>
        <taxon>Bacteria</taxon>
        <taxon>Bacillati</taxon>
        <taxon>Bacillota</taxon>
        <taxon>Bacilli</taxon>
        <taxon>Lactobacillales</taxon>
        <taxon>Lactobacillaceae</taxon>
        <taxon>Liquorilactobacillus</taxon>
    </lineage>
</organism>
<evidence type="ECO:0000256" key="1">
    <source>
        <dbReference type="SAM" id="MobiDB-lite"/>
    </source>
</evidence>
<feature type="domain" description="WxL" evidence="2">
    <location>
        <begin position="65"/>
        <end position="230"/>
    </location>
</feature>
<evidence type="ECO:0000259" key="2">
    <source>
        <dbReference type="Pfam" id="PF13731"/>
    </source>
</evidence>
<dbReference type="OrthoDB" id="2329133at2"/>
<evidence type="ECO:0000313" key="3">
    <source>
        <dbReference type="EMBL" id="KRM96142.1"/>
    </source>
</evidence>